<dbReference type="InterPro" id="IPR026765">
    <property type="entry name" value="Tmem163"/>
</dbReference>
<dbReference type="PANTHER" id="PTHR31937">
    <property type="entry name" value="TRANSMEMBRANE PROTEIN 163"/>
    <property type="match status" value="1"/>
</dbReference>
<feature type="transmembrane region" description="Helical" evidence="12">
    <location>
        <begin position="144"/>
        <end position="162"/>
    </location>
</feature>
<feature type="compositionally biased region" description="Basic and acidic residues" evidence="11">
    <location>
        <begin position="270"/>
        <end position="286"/>
    </location>
</feature>
<dbReference type="Proteomes" id="UP001363151">
    <property type="component" value="Unassembled WGS sequence"/>
</dbReference>
<keyword evidence="4 12" id="KW-0812">Transmembrane</keyword>
<evidence type="ECO:0000256" key="4">
    <source>
        <dbReference type="ARBA" id="ARBA00022692"/>
    </source>
</evidence>
<evidence type="ECO:0000256" key="6">
    <source>
        <dbReference type="ARBA" id="ARBA00022833"/>
    </source>
</evidence>
<comment type="similarity">
    <text evidence="3">Belongs to the TMEM163 family.</text>
</comment>
<name>A0ABR1G4I3_AURAN</name>
<evidence type="ECO:0000256" key="3">
    <source>
        <dbReference type="ARBA" id="ARBA00008731"/>
    </source>
</evidence>
<keyword evidence="5" id="KW-0967">Endosome</keyword>
<evidence type="ECO:0000313" key="14">
    <source>
        <dbReference type="Proteomes" id="UP001363151"/>
    </source>
</evidence>
<evidence type="ECO:0000256" key="7">
    <source>
        <dbReference type="ARBA" id="ARBA00022989"/>
    </source>
</evidence>
<feature type="region of interest" description="Disordered" evidence="11">
    <location>
        <begin position="1"/>
        <end position="31"/>
    </location>
</feature>
<accession>A0ABR1G4I3</accession>
<keyword evidence="9 12" id="KW-0472">Membrane</keyword>
<evidence type="ECO:0000256" key="12">
    <source>
        <dbReference type="SAM" id="Phobius"/>
    </source>
</evidence>
<keyword evidence="14" id="KW-1185">Reference proteome</keyword>
<organism evidence="13 14">
    <name type="scientific">Aureococcus anophagefferens</name>
    <name type="common">Harmful bloom alga</name>
    <dbReference type="NCBI Taxonomy" id="44056"/>
    <lineage>
        <taxon>Eukaryota</taxon>
        <taxon>Sar</taxon>
        <taxon>Stramenopiles</taxon>
        <taxon>Ochrophyta</taxon>
        <taxon>Pelagophyceae</taxon>
        <taxon>Pelagomonadales</taxon>
        <taxon>Pelagomonadaceae</taxon>
        <taxon>Aureococcus</taxon>
    </lineage>
</organism>
<dbReference type="PANTHER" id="PTHR31937:SF2">
    <property type="entry name" value="TRANSMEMBRANE PROTEIN 163"/>
    <property type="match status" value="1"/>
</dbReference>
<keyword evidence="8" id="KW-0770">Synapse</keyword>
<dbReference type="SUPFAM" id="SSF161111">
    <property type="entry name" value="Cation efflux protein transmembrane domain-like"/>
    <property type="match status" value="1"/>
</dbReference>
<keyword evidence="6" id="KW-0862">Zinc</keyword>
<feature type="transmembrane region" description="Helical" evidence="12">
    <location>
        <begin position="69"/>
        <end position="91"/>
    </location>
</feature>
<feature type="transmembrane region" description="Helical" evidence="12">
    <location>
        <begin position="174"/>
        <end position="199"/>
    </location>
</feature>
<evidence type="ECO:0000256" key="8">
    <source>
        <dbReference type="ARBA" id="ARBA00023018"/>
    </source>
</evidence>
<evidence type="ECO:0000256" key="2">
    <source>
        <dbReference type="ARBA" id="ARBA00004644"/>
    </source>
</evidence>
<feature type="transmembrane region" description="Helical" evidence="12">
    <location>
        <begin position="40"/>
        <end position="63"/>
    </location>
</feature>
<protein>
    <submittedName>
        <fullName evidence="13">Ribulose-phosphate 3-epimerase</fullName>
    </submittedName>
</protein>
<comment type="caution">
    <text evidence="13">The sequence shown here is derived from an EMBL/GenBank/DDBJ whole genome shotgun (WGS) entry which is preliminary data.</text>
</comment>
<gene>
    <name evidence="13" type="primary">XK-RPE</name>
    <name evidence="13" type="ORF">SO694_00087049</name>
</gene>
<feature type="region of interest" description="Disordered" evidence="11">
    <location>
        <begin position="256"/>
        <end position="286"/>
    </location>
</feature>
<sequence>MAVYDGDDDRRPFLSSPSKARHGSRDANKADADADATREAFFISVISVLCTSVSSLVGLGLFFNAGSTAMLGFALVNIVDTIGSLLMLWRFEGGGDAVPHAVLEAREDRSQVGLAAMFVVLGLVIICDSAYHYLQDDRPTEIRILISTGLSTCATSSAIGLYKLTVAERTDSDALYMDGVCSLNGALLSFSAAAAAILFKCVPRFWWSDLVVSCACALWLIFYGAAVLSRFKRRRWWSPAFWAVEADDGARGGTAVAPGEFYPGPSTPDSVDRKTRGQHCREGAWS</sequence>
<feature type="transmembrane region" description="Helical" evidence="12">
    <location>
        <begin position="112"/>
        <end position="132"/>
    </location>
</feature>
<keyword evidence="10" id="KW-0968">Cytoplasmic vesicle</keyword>
<comment type="subcellular location">
    <subcellularLocation>
        <location evidence="2">Cytoplasmic vesicle</location>
        <location evidence="2">Secretory vesicle</location>
        <location evidence="2">Synaptic vesicle membrane</location>
        <topology evidence="2">Multi-pass membrane protein</topology>
    </subcellularLocation>
    <subcellularLocation>
        <location evidence="1">Early endosome membrane</location>
    </subcellularLocation>
</comment>
<reference evidence="13 14" key="1">
    <citation type="submission" date="2024-03" db="EMBL/GenBank/DDBJ databases">
        <title>Aureococcus anophagefferens CCMP1851 and Kratosvirus quantuckense: Draft genome of a second virus-susceptible host strain in the model system.</title>
        <authorList>
            <person name="Chase E."/>
            <person name="Truchon A.R."/>
            <person name="Schepens W."/>
            <person name="Wilhelm S.W."/>
        </authorList>
    </citation>
    <scope>NUCLEOTIDE SEQUENCE [LARGE SCALE GENOMIC DNA]</scope>
    <source>
        <strain evidence="13 14">CCMP1851</strain>
    </source>
</reference>
<evidence type="ECO:0000313" key="13">
    <source>
        <dbReference type="EMBL" id="KAK7248048.1"/>
    </source>
</evidence>
<dbReference type="Gene3D" id="1.20.1510.10">
    <property type="entry name" value="Cation efflux protein transmembrane domain"/>
    <property type="match status" value="1"/>
</dbReference>
<proteinExistence type="inferred from homology"/>
<evidence type="ECO:0000256" key="5">
    <source>
        <dbReference type="ARBA" id="ARBA00022753"/>
    </source>
</evidence>
<evidence type="ECO:0000256" key="1">
    <source>
        <dbReference type="ARBA" id="ARBA00004146"/>
    </source>
</evidence>
<keyword evidence="7 12" id="KW-1133">Transmembrane helix</keyword>
<dbReference type="EMBL" id="JBBJCI010000121">
    <property type="protein sequence ID" value="KAK7248048.1"/>
    <property type="molecule type" value="Genomic_DNA"/>
</dbReference>
<evidence type="ECO:0000256" key="11">
    <source>
        <dbReference type="SAM" id="MobiDB-lite"/>
    </source>
</evidence>
<evidence type="ECO:0000256" key="9">
    <source>
        <dbReference type="ARBA" id="ARBA00023136"/>
    </source>
</evidence>
<dbReference type="InterPro" id="IPR027469">
    <property type="entry name" value="Cation_efflux_TMD_sf"/>
</dbReference>
<feature type="transmembrane region" description="Helical" evidence="12">
    <location>
        <begin position="205"/>
        <end position="228"/>
    </location>
</feature>
<evidence type="ECO:0000256" key="10">
    <source>
        <dbReference type="ARBA" id="ARBA00023329"/>
    </source>
</evidence>